<dbReference type="PANTHER" id="PTHR47959">
    <property type="entry name" value="ATP-DEPENDENT RNA HELICASE RHLE-RELATED"/>
    <property type="match status" value="1"/>
</dbReference>
<dbReference type="PROSITE" id="PS51194">
    <property type="entry name" value="HELICASE_CTER"/>
    <property type="match status" value="1"/>
</dbReference>
<feature type="domain" description="Helicase C-terminal" evidence="6">
    <location>
        <begin position="241"/>
        <end position="441"/>
    </location>
</feature>
<dbReference type="GO" id="GO:0005829">
    <property type="term" value="C:cytosol"/>
    <property type="evidence" value="ECO:0007669"/>
    <property type="project" value="TreeGrafter"/>
</dbReference>
<dbReference type="GO" id="GO:0016787">
    <property type="term" value="F:hydrolase activity"/>
    <property type="evidence" value="ECO:0007669"/>
    <property type="project" value="UniProtKB-KW"/>
</dbReference>
<dbReference type="SMART" id="SM00490">
    <property type="entry name" value="HELICc"/>
    <property type="match status" value="1"/>
</dbReference>
<dbReference type="OrthoDB" id="10256233at2759"/>
<keyword evidence="1" id="KW-0547">Nucleotide-binding</keyword>
<dbReference type="OMA" id="CMLRRDY"/>
<dbReference type="InterPro" id="IPR014001">
    <property type="entry name" value="Helicase_ATP-bd"/>
</dbReference>
<dbReference type="Pfam" id="PF00270">
    <property type="entry name" value="DEAD"/>
    <property type="match status" value="1"/>
</dbReference>
<proteinExistence type="predicted"/>
<dbReference type="InterPro" id="IPR011545">
    <property type="entry name" value="DEAD/DEAH_box_helicase_dom"/>
</dbReference>
<sequence>MSCEGCLHPFPQYPIPCSWWWFAGSPPISEAVGRVSSTTQCVLGSCQPAALSTCASLASSVFVKSGGRCSITGLSAAKVSALPISPDLQDGLQRLGIRRLAEVQRICLLRALGGTSLVVAANPGSGKTLAYLLPVLQRFVAEDGRQTLDISDGSPPSPFALILVPSRELARQVAKVAMALLPHAPVLLLDPASSLRHHQQLLSHLPVKIVVSTPDRVRSLMWRRRVQAAGRAEHGEPLHLSLKNLHVLVIDEADCMLRRDYHSKVQFIYRTAIGCNSGEEKAGTGEGLRECSAVVGAGVRHHICYIPSWSGSNASQDTICDGSKALAKNGEYLTCASCYRRSASVMLWASVLVSTDIAARGFDIPSVILVVHMHPPSTPENYTHRAGRAGRGSTPGASVVLCSNQELHKLRDIARLGHVNFERRALPEAADCQELMLRQLTVCPAFRRGAAPPGKDGGSGACDGLAQTGRGRCTYERSAFTVYWLHADFFKACCPEAQLQRLSLAQSRKETRRQAVQKDRVFKSDSLHIQALKNMNLGSAKRP</sequence>
<dbReference type="GO" id="GO:0003676">
    <property type="term" value="F:nucleic acid binding"/>
    <property type="evidence" value="ECO:0007669"/>
    <property type="project" value="InterPro"/>
</dbReference>
<dbReference type="GeneID" id="25268122"/>
<keyword evidence="2" id="KW-0378">Hydrolase</keyword>
<dbReference type="VEuPathDB" id="ToxoDB:EAH_00000520"/>
<gene>
    <name evidence="7" type="ORF">EAH_00000520</name>
</gene>
<reference evidence="7" key="1">
    <citation type="submission" date="2013-10" db="EMBL/GenBank/DDBJ databases">
        <title>Genomic analysis of the causative agents of coccidiosis in chickens.</title>
        <authorList>
            <person name="Reid A.J."/>
            <person name="Blake D."/>
            <person name="Billington K."/>
            <person name="Browne H."/>
            <person name="Dunn M."/>
            <person name="Hung S."/>
            <person name="Kawahara F."/>
            <person name="Miranda-Saavedra D."/>
            <person name="Mourier T."/>
            <person name="Nagra H."/>
            <person name="Otto T.D."/>
            <person name="Rawlings N."/>
            <person name="Sanchez A."/>
            <person name="Sanders M."/>
            <person name="Subramaniam C."/>
            <person name="Tay Y."/>
            <person name="Dear P."/>
            <person name="Doerig C."/>
            <person name="Gruber A."/>
            <person name="Parkinson J."/>
            <person name="Shirley M."/>
            <person name="Wan K.L."/>
            <person name="Berriman M."/>
            <person name="Tomley F."/>
            <person name="Pain A."/>
        </authorList>
    </citation>
    <scope>NUCLEOTIDE SEQUENCE [LARGE SCALE GENOMIC DNA]</scope>
    <source>
        <strain evidence="7">Houghton</strain>
    </source>
</reference>
<evidence type="ECO:0000259" key="5">
    <source>
        <dbReference type="PROSITE" id="PS51192"/>
    </source>
</evidence>
<dbReference type="PANTHER" id="PTHR47959:SF1">
    <property type="entry name" value="ATP-DEPENDENT RNA HELICASE DBPA"/>
    <property type="match status" value="1"/>
</dbReference>
<evidence type="ECO:0000256" key="2">
    <source>
        <dbReference type="ARBA" id="ARBA00022801"/>
    </source>
</evidence>
<feature type="domain" description="Helicase ATP-binding" evidence="5">
    <location>
        <begin position="108"/>
        <end position="292"/>
    </location>
</feature>
<dbReference type="CDD" id="cd00268">
    <property type="entry name" value="DEADc"/>
    <property type="match status" value="1"/>
</dbReference>
<name>U6GB29_EIMAC</name>
<dbReference type="Gene3D" id="3.40.50.300">
    <property type="entry name" value="P-loop containing nucleotide triphosphate hydrolases"/>
    <property type="match status" value="2"/>
</dbReference>
<dbReference type="SUPFAM" id="SSF52540">
    <property type="entry name" value="P-loop containing nucleoside triphosphate hydrolases"/>
    <property type="match status" value="1"/>
</dbReference>
<keyword evidence="3 7" id="KW-0347">Helicase</keyword>
<dbReference type="AlphaFoldDB" id="U6GB29"/>
<reference evidence="7" key="2">
    <citation type="submission" date="2013-10" db="EMBL/GenBank/DDBJ databases">
        <authorList>
            <person name="Aslett M."/>
        </authorList>
    </citation>
    <scope>NUCLEOTIDE SEQUENCE [LARGE SCALE GENOMIC DNA]</scope>
    <source>
        <strain evidence="7">Houghton</strain>
    </source>
</reference>
<dbReference type="PROSITE" id="PS51192">
    <property type="entry name" value="HELICASE_ATP_BIND_1"/>
    <property type="match status" value="1"/>
</dbReference>
<dbReference type="GO" id="GO:0003724">
    <property type="term" value="F:RNA helicase activity"/>
    <property type="evidence" value="ECO:0007669"/>
    <property type="project" value="TreeGrafter"/>
</dbReference>
<evidence type="ECO:0000259" key="6">
    <source>
        <dbReference type="PROSITE" id="PS51194"/>
    </source>
</evidence>
<dbReference type="InterPro" id="IPR001650">
    <property type="entry name" value="Helicase_C-like"/>
</dbReference>
<evidence type="ECO:0000256" key="3">
    <source>
        <dbReference type="ARBA" id="ARBA00022806"/>
    </source>
</evidence>
<dbReference type="GO" id="GO:0005524">
    <property type="term" value="F:ATP binding"/>
    <property type="evidence" value="ECO:0007669"/>
    <property type="project" value="UniProtKB-KW"/>
</dbReference>
<evidence type="ECO:0000256" key="1">
    <source>
        <dbReference type="ARBA" id="ARBA00022741"/>
    </source>
</evidence>
<dbReference type="SMART" id="SM00487">
    <property type="entry name" value="DEXDc"/>
    <property type="match status" value="1"/>
</dbReference>
<dbReference type="RefSeq" id="XP_013252150.1">
    <property type="nucleotide sequence ID" value="XM_013396696.1"/>
</dbReference>
<dbReference type="EMBL" id="HG670679">
    <property type="protein sequence ID" value="CDI77481.1"/>
    <property type="molecule type" value="Genomic_DNA"/>
</dbReference>
<organism evidence="7 8">
    <name type="scientific">Eimeria acervulina</name>
    <name type="common">Coccidian parasite</name>
    <dbReference type="NCBI Taxonomy" id="5801"/>
    <lineage>
        <taxon>Eukaryota</taxon>
        <taxon>Sar</taxon>
        <taxon>Alveolata</taxon>
        <taxon>Apicomplexa</taxon>
        <taxon>Conoidasida</taxon>
        <taxon>Coccidia</taxon>
        <taxon>Eucoccidiorida</taxon>
        <taxon>Eimeriorina</taxon>
        <taxon>Eimeriidae</taxon>
        <taxon>Eimeria</taxon>
    </lineage>
</organism>
<dbReference type="Pfam" id="PF00271">
    <property type="entry name" value="Helicase_C"/>
    <property type="match status" value="1"/>
</dbReference>
<dbReference type="InterPro" id="IPR044742">
    <property type="entry name" value="DEAD/DEAH_RhlB"/>
</dbReference>
<accession>U6GB29</accession>
<dbReference type="InterPro" id="IPR027417">
    <property type="entry name" value="P-loop_NTPase"/>
</dbReference>
<evidence type="ECO:0000313" key="8">
    <source>
        <dbReference type="Proteomes" id="UP000018050"/>
    </source>
</evidence>
<dbReference type="Proteomes" id="UP000018050">
    <property type="component" value="Unassembled WGS sequence"/>
</dbReference>
<keyword evidence="8" id="KW-1185">Reference proteome</keyword>
<evidence type="ECO:0000256" key="4">
    <source>
        <dbReference type="ARBA" id="ARBA00022840"/>
    </source>
</evidence>
<evidence type="ECO:0000313" key="7">
    <source>
        <dbReference type="EMBL" id="CDI77481.1"/>
    </source>
</evidence>
<keyword evidence="4" id="KW-0067">ATP-binding</keyword>
<protein>
    <submittedName>
        <fullName evidence="7">RNA helicase, putative</fullName>
    </submittedName>
</protein>
<dbReference type="InterPro" id="IPR050079">
    <property type="entry name" value="DEAD_box_RNA_helicase"/>
</dbReference>